<keyword evidence="2" id="KW-0238">DNA-binding</keyword>
<evidence type="ECO:0000313" key="6">
    <source>
        <dbReference type="Proteomes" id="UP001320122"/>
    </source>
</evidence>
<proteinExistence type="predicted"/>
<keyword evidence="3" id="KW-0804">Transcription</keyword>
<dbReference type="InterPro" id="IPR014036">
    <property type="entry name" value="DeoR-like_C"/>
</dbReference>
<dbReference type="InterPro" id="IPR037171">
    <property type="entry name" value="NagB/RpiA_transferase-like"/>
</dbReference>
<dbReference type="InterPro" id="IPR018356">
    <property type="entry name" value="Tscrpt_reg_HTH_DeoR_CS"/>
</dbReference>
<organism evidence="5 6">
    <name type="scientific">Billgrantia zhangzhouensis</name>
    <dbReference type="NCBI Taxonomy" id="2733481"/>
    <lineage>
        <taxon>Bacteria</taxon>
        <taxon>Pseudomonadati</taxon>
        <taxon>Pseudomonadota</taxon>
        <taxon>Gammaproteobacteria</taxon>
        <taxon>Oceanospirillales</taxon>
        <taxon>Halomonadaceae</taxon>
        <taxon>Billgrantia</taxon>
    </lineage>
</organism>
<dbReference type="InterPro" id="IPR050313">
    <property type="entry name" value="Carb_Metab_HTH_regulators"/>
</dbReference>
<dbReference type="PANTHER" id="PTHR30363:SF44">
    <property type="entry name" value="AGA OPERON TRANSCRIPTIONAL REPRESSOR-RELATED"/>
    <property type="match status" value="1"/>
</dbReference>
<evidence type="ECO:0000256" key="3">
    <source>
        <dbReference type="ARBA" id="ARBA00023163"/>
    </source>
</evidence>
<dbReference type="Pfam" id="PF00455">
    <property type="entry name" value="DeoRC"/>
    <property type="match status" value="1"/>
</dbReference>
<dbReference type="InterPro" id="IPR001034">
    <property type="entry name" value="DeoR_HTH"/>
</dbReference>
<dbReference type="RefSeq" id="WP_234273907.1">
    <property type="nucleotide sequence ID" value="NZ_JABFTT010000007.1"/>
</dbReference>
<dbReference type="PRINTS" id="PR00037">
    <property type="entry name" value="HTHLACR"/>
</dbReference>
<evidence type="ECO:0000259" key="4">
    <source>
        <dbReference type="PROSITE" id="PS51000"/>
    </source>
</evidence>
<dbReference type="Pfam" id="PF08220">
    <property type="entry name" value="HTH_DeoR"/>
    <property type="match status" value="1"/>
</dbReference>
<dbReference type="Gene3D" id="3.40.50.1360">
    <property type="match status" value="1"/>
</dbReference>
<dbReference type="PROSITE" id="PS00894">
    <property type="entry name" value="HTH_DEOR_1"/>
    <property type="match status" value="1"/>
</dbReference>
<dbReference type="PANTHER" id="PTHR30363">
    <property type="entry name" value="HTH-TYPE TRANSCRIPTIONAL REGULATOR SRLR-RELATED"/>
    <property type="match status" value="1"/>
</dbReference>
<dbReference type="Proteomes" id="UP001320122">
    <property type="component" value="Unassembled WGS sequence"/>
</dbReference>
<comment type="caution">
    <text evidence="5">The sequence shown here is derived from an EMBL/GenBank/DDBJ whole genome shotgun (WGS) entry which is preliminary data.</text>
</comment>
<evidence type="ECO:0000313" key="5">
    <source>
        <dbReference type="EMBL" id="MCE8020569.1"/>
    </source>
</evidence>
<feature type="domain" description="HTH deoR-type" evidence="4">
    <location>
        <begin position="2"/>
        <end position="57"/>
    </location>
</feature>
<dbReference type="PROSITE" id="PS51000">
    <property type="entry name" value="HTH_DEOR_2"/>
    <property type="match status" value="1"/>
</dbReference>
<dbReference type="Gene3D" id="1.10.10.10">
    <property type="entry name" value="Winged helix-like DNA-binding domain superfamily/Winged helix DNA-binding domain"/>
    <property type="match status" value="1"/>
</dbReference>
<dbReference type="SMART" id="SM01134">
    <property type="entry name" value="DeoRC"/>
    <property type="match status" value="1"/>
</dbReference>
<dbReference type="SUPFAM" id="SSF100950">
    <property type="entry name" value="NagB/RpiA/CoA transferase-like"/>
    <property type="match status" value="1"/>
</dbReference>
<keyword evidence="1" id="KW-0805">Transcription regulation</keyword>
<dbReference type="SUPFAM" id="SSF46785">
    <property type="entry name" value="Winged helix' DNA-binding domain"/>
    <property type="match status" value="1"/>
</dbReference>
<dbReference type="SMART" id="SM00420">
    <property type="entry name" value="HTH_DEOR"/>
    <property type="match status" value="1"/>
</dbReference>
<dbReference type="EMBL" id="JABFTT010000007">
    <property type="protein sequence ID" value="MCE8020569.1"/>
    <property type="molecule type" value="Genomic_DNA"/>
</dbReference>
<protein>
    <submittedName>
        <fullName evidence="5">DeoR/GlpR transcriptional regulator</fullName>
    </submittedName>
</protein>
<sequence>MKVARRRQAMLEAVLSGISDVEALRERFNVSEATIRRDLSALADEGLIVRTYGGAAAIIGKREPELSLAQRQHEQEAVKARLARAALEHVENGDTLLLDGGSTTAELAKLLGQRRDLHIFTNNLAALPALAALNHSKVTLLGGDLRPAGMTTYGVAAQAALERLSADKLFLSADGVVADLGLCEASAEQAYLKEMMIRRASEVIVMADATKLGRARQQHWTPLLSHWTLITDDQAPDGMLQAFRQRRGVTLEVVPTDSRLALV</sequence>
<keyword evidence="6" id="KW-1185">Reference proteome</keyword>
<name>A0ABS9AFR5_9GAMM</name>
<dbReference type="InterPro" id="IPR036390">
    <property type="entry name" value="WH_DNA-bd_sf"/>
</dbReference>
<accession>A0ABS9AFR5</accession>
<dbReference type="InterPro" id="IPR036388">
    <property type="entry name" value="WH-like_DNA-bd_sf"/>
</dbReference>
<evidence type="ECO:0000256" key="2">
    <source>
        <dbReference type="ARBA" id="ARBA00023125"/>
    </source>
</evidence>
<evidence type="ECO:0000256" key="1">
    <source>
        <dbReference type="ARBA" id="ARBA00023015"/>
    </source>
</evidence>
<gene>
    <name evidence="5" type="ORF">HOP51_10695</name>
</gene>
<reference evidence="5 6" key="1">
    <citation type="journal article" date="2021" name="Front. Microbiol.">
        <title>Aerobic Denitrification and Heterotrophic Sulfur Oxidation in the Genus Halomonas Revealed by Six Novel Species Characterizations and Genome-Based Analysis.</title>
        <authorList>
            <person name="Wang L."/>
            <person name="Shao Z."/>
        </authorList>
    </citation>
    <scope>NUCLEOTIDE SEQUENCE [LARGE SCALE GENOMIC DNA]</scope>
    <source>
        <strain evidence="5 6">MCCC 1A11036</strain>
    </source>
</reference>